<name>A0ABV2LZF6_9FIRM</name>
<comment type="caution">
    <text evidence="7">The sequence shown here is derived from an EMBL/GenBank/DDBJ whole genome shotgun (WGS) entry which is preliminary data.</text>
</comment>
<dbReference type="InterPro" id="IPR036388">
    <property type="entry name" value="WH-like_DNA-bd_sf"/>
</dbReference>
<organism evidence="7 8">
    <name type="scientific">Blautia caecimuris</name>
    <dbReference type="NCBI Taxonomy" id="1796615"/>
    <lineage>
        <taxon>Bacteria</taxon>
        <taxon>Bacillati</taxon>
        <taxon>Bacillota</taxon>
        <taxon>Clostridia</taxon>
        <taxon>Lachnospirales</taxon>
        <taxon>Lachnospiraceae</taxon>
        <taxon>Blautia</taxon>
    </lineage>
</organism>
<dbReference type="PANTHER" id="PTHR43133">
    <property type="entry name" value="RNA POLYMERASE ECF-TYPE SIGMA FACTO"/>
    <property type="match status" value="1"/>
</dbReference>
<dbReference type="PANTHER" id="PTHR43133:SF8">
    <property type="entry name" value="RNA POLYMERASE SIGMA FACTOR HI_1459-RELATED"/>
    <property type="match status" value="1"/>
</dbReference>
<keyword evidence="5" id="KW-0804">Transcription</keyword>
<evidence type="ECO:0000256" key="3">
    <source>
        <dbReference type="ARBA" id="ARBA00023082"/>
    </source>
</evidence>
<dbReference type="Gene3D" id="1.10.1740.10">
    <property type="match status" value="1"/>
</dbReference>
<protein>
    <submittedName>
        <fullName evidence="7">RNA polymerase sigma-70 factor (ECF subfamily)</fullName>
    </submittedName>
</protein>
<evidence type="ECO:0000256" key="5">
    <source>
        <dbReference type="ARBA" id="ARBA00023163"/>
    </source>
</evidence>
<keyword evidence="2" id="KW-0805">Transcription regulation</keyword>
<evidence type="ECO:0000256" key="1">
    <source>
        <dbReference type="ARBA" id="ARBA00010641"/>
    </source>
</evidence>
<sequence length="177" mass="21651">MKNEDFNDIYRKYHRFSVKSAYRLVKDRMLAEDISQEVFYHLYEIMDTLDLGNEEKLRALIFIATVNKTKDYFKKPWKRQEHVALEDWKRRKPSEEKLNPEKIMLNREEIEYRKQVLLKLRKVNPVNYNILVMVKYFGISPDSVAEEYGITRNNVNNRILRTRKWMKAELEKLHKRH</sequence>
<keyword evidence="4" id="KW-0238">DNA-binding</keyword>
<dbReference type="Pfam" id="PF04542">
    <property type="entry name" value="Sigma70_r2"/>
    <property type="match status" value="1"/>
</dbReference>
<keyword evidence="3" id="KW-0731">Sigma factor</keyword>
<dbReference type="InterPro" id="IPR014284">
    <property type="entry name" value="RNA_pol_sigma-70_dom"/>
</dbReference>
<evidence type="ECO:0000256" key="2">
    <source>
        <dbReference type="ARBA" id="ARBA00023015"/>
    </source>
</evidence>
<accession>A0ABV2LZF6</accession>
<reference evidence="7 8" key="1">
    <citation type="submission" date="2024-06" db="EMBL/GenBank/DDBJ databases">
        <title>Genomic Encyclopedia of Type Strains, Phase IV (KMG-IV): sequencing the most valuable type-strain genomes for metagenomic binning, comparative biology and taxonomic classification.</title>
        <authorList>
            <person name="Goeker M."/>
        </authorList>
    </citation>
    <scope>NUCLEOTIDE SEQUENCE [LARGE SCALE GENOMIC DNA]</scope>
    <source>
        <strain evidence="7 8">DSM 29492</strain>
    </source>
</reference>
<dbReference type="InterPro" id="IPR039425">
    <property type="entry name" value="RNA_pol_sigma-70-like"/>
</dbReference>
<dbReference type="InterPro" id="IPR013325">
    <property type="entry name" value="RNA_pol_sigma_r2"/>
</dbReference>
<keyword evidence="8" id="KW-1185">Reference proteome</keyword>
<dbReference type="NCBIfam" id="TIGR02937">
    <property type="entry name" value="sigma70-ECF"/>
    <property type="match status" value="1"/>
</dbReference>
<evidence type="ECO:0000313" key="7">
    <source>
        <dbReference type="EMBL" id="MET3749589.1"/>
    </source>
</evidence>
<dbReference type="InterPro" id="IPR007627">
    <property type="entry name" value="RNA_pol_sigma70_r2"/>
</dbReference>
<comment type="similarity">
    <text evidence="1">Belongs to the sigma-70 factor family. ECF subfamily.</text>
</comment>
<evidence type="ECO:0000313" key="8">
    <source>
        <dbReference type="Proteomes" id="UP001549106"/>
    </source>
</evidence>
<dbReference type="RefSeq" id="WP_147598534.1">
    <property type="nucleotide sequence ID" value="NZ_BAABXP010000001.1"/>
</dbReference>
<proteinExistence type="inferred from homology"/>
<dbReference type="Gene3D" id="1.10.10.10">
    <property type="entry name" value="Winged helix-like DNA-binding domain superfamily/Winged helix DNA-binding domain"/>
    <property type="match status" value="1"/>
</dbReference>
<dbReference type="SUPFAM" id="SSF88659">
    <property type="entry name" value="Sigma3 and sigma4 domains of RNA polymerase sigma factors"/>
    <property type="match status" value="1"/>
</dbReference>
<evidence type="ECO:0000256" key="4">
    <source>
        <dbReference type="ARBA" id="ARBA00023125"/>
    </source>
</evidence>
<dbReference type="SUPFAM" id="SSF88946">
    <property type="entry name" value="Sigma2 domain of RNA polymerase sigma factors"/>
    <property type="match status" value="1"/>
</dbReference>
<dbReference type="EMBL" id="JBEPMJ010000004">
    <property type="protein sequence ID" value="MET3749589.1"/>
    <property type="molecule type" value="Genomic_DNA"/>
</dbReference>
<dbReference type="InterPro" id="IPR013324">
    <property type="entry name" value="RNA_pol_sigma_r3/r4-like"/>
</dbReference>
<dbReference type="Proteomes" id="UP001549106">
    <property type="component" value="Unassembled WGS sequence"/>
</dbReference>
<gene>
    <name evidence="7" type="ORF">ABID24_000823</name>
</gene>
<feature type="domain" description="RNA polymerase sigma-70 region 2" evidence="6">
    <location>
        <begin position="9"/>
        <end position="77"/>
    </location>
</feature>
<evidence type="ECO:0000259" key="6">
    <source>
        <dbReference type="Pfam" id="PF04542"/>
    </source>
</evidence>